<evidence type="ECO:0000256" key="2">
    <source>
        <dbReference type="ARBA" id="ARBA00022840"/>
    </source>
</evidence>
<dbReference type="GO" id="GO:0016887">
    <property type="term" value="F:ATP hydrolysis activity"/>
    <property type="evidence" value="ECO:0007669"/>
    <property type="project" value="InterPro"/>
</dbReference>
<dbReference type="InterPro" id="IPR003439">
    <property type="entry name" value="ABC_transporter-like_ATP-bd"/>
</dbReference>
<dbReference type="STRING" id="47428.A0A284S3J2"/>
<dbReference type="Gene3D" id="3.40.50.300">
    <property type="entry name" value="P-loop containing nucleotide triphosphate hydrolases"/>
    <property type="match status" value="1"/>
</dbReference>
<feature type="transmembrane region" description="Helical" evidence="4">
    <location>
        <begin position="212"/>
        <end position="239"/>
    </location>
</feature>
<keyword evidence="4" id="KW-1133">Transmembrane helix</keyword>
<dbReference type="InterPro" id="IPR003593">
    <property type="entry name" value="AAA+_ATPase"/>
</dbReference>
<dbReference type="PANTHER" id="PTHR24221">
    <property type="entry name" value="ATP-BINDING CASSETTE SUB-FAMILY B"/>
    <property type="match status" value="1"/>
</dbReference>
<keyword evidence="4" id="KW-0472">Membrane</keyword>
<sequence length="747" mass="83059">MSNKAIPSGETNIDALSDNTTKGPTIKRDRLGIFEIVYEKDGSVAMFVVNSISKYGSVSLRLFKDAYTAASTTFLIYLAASLWLSVSPAVSIYLVKVGLNTVETWMASGFSSSNNMVEDFKYAVLYWLASTSVSVAATRFITGNDRKLDSAIKLLLYPQFAKASLPLDLDTATRGNSFPRPGEYHQGYCEVWTTLEAIILQLRAFTGISLQVVVLIILVDGSFPWVMTLGFCALGIILLKPINKYGGAGYAFWTNNPHYDRLIGLHQMIFNPWVYRDSMVKNVRKDYIYQEYKQEMETLGVQQYSEADFASATSVPPPWYWDFVTMVLVDYFPALCSVALFWTPLTPSLLSSGVLIQVVWMNLRKNVDLMLLYQSSSFVALLQKAMLCYRDLHITSTVATGNCHYPDSRKSSSEGMTVSFRNVSFIYPGDKQALDNVSFDISPGQIVIIVGVNGSGKSSLLNLLPRLRDPTAGEILIDGRPIQDYDLESLRSSITILSQEDVLYPLSYRDNFLMTLGDSVSLIHGKRPMEMLEQAATMGGSSGIIHKQKGGFDSLYTPNNEAFEHSFHVSVSGCGHKFPSTAAIQVQEQEHPLRKPTKLSGGENQRVLASRAWMKVLNGGIKLLIADEATSAMDPVAERALLNGFLEHGKGMTMIFVTHKFRHLVKHADQILCLNEGKIVERGTHTKLMAIGGEYAQMYNVQAQAYGAVGHRRAWYIRVLTRWGAALRGRGTKSLILNVKKNLIKQQ</sequence>
<feature type="domain" description="ABC transporter" evidence="5">
    <location>
        <begin position="418"/>
        <end position="701"/>
    </location>
</feature>
<keyword evidence="7" id="KW-1185">Reference proteome</keyword>
<gene>
    <name evidence="6" type="ORF">ARMOST_19083</name>
</gene>
<dbReference type="OrthoDB" id="6500128at2759"/>
<dbReference type="Pfam" id="PF00005">
    <property type="entry name" value="ABC_tran"/>
    <property type="match status" value="1"/>
</dbReference>
<dbReference type="InterPro" id="IPR027417">
    <property type="entry name" value="P-loop_NTPase"/>
</dbReference>
<dbReference type="GO" id="GO:0005524">
    <property type="term" value="F:ATP binding"/>
    <property type="evidence" value="ECO:0007669"/>
    <property type="project" value="UniProtKB-KW"/>
</dbReference>
<evidence type="ECO:0000313" key="6">
    <source>
        <dbReference type="EMBL" id="SJL15582.1"/>
    </source>
</evidence>
<protein>
    <recommendedName>
        <fullName evidence="5">ABC transporter domain-containing protein</fullName>
    </recommendedName>
</protein>
<dbReference type="Proteomes" id="UP000219338">
    <property type="component" value="Unassembled WGS sequence"/>
</dbReference>
<comment type="similarity">
    <text evidence="3">Belongs to the ABC transporter superfamily. ABCB family. Heavy Metal importer (TC 3.A.1.210) subfamily.</text>
</comment>
<evidence type="ECO:0000256" key="4">
    <source>
        <dbReference type="SAM" id="Phobius"/>
    </source>
</evidence>
<organism evidence="6 7">
    <name type="scientific">Armillaria ostoyae</name>
    <name type="common">Armillaria root rot fungus</name>
    <dbReference type="NCBI Taxonomy" id="47428"/>
    <lineage>
        <taxon>Eukaryota</taxon>
        <taxon>Fungi</taxon>
        <taxon>Dikarya</taxon>
        <taxon>Basidiomycota</taxon>
        <taxon>Agaricomycotina</taxon>
        <taxon>Agaricomycetes</taxon>
        <taxon>Agaricomycetidae</taxon>
        <taxon>Agaricales</taxon>
        <taxon>Marasmiineae</taxon>
        <taxon>Physalacriaceae</taxon>
        <taxon>Armillaria</taxon>
    </lineage>
</organism>
<keyword evidence="1" id="KW-0547">Nucleotide-binding</keyword>
<evidence type="ECO:0000256" key="3">
    <source>
        <dbReference type="ARBA" id="ARBA00024363"/>
    </source>
</evidence>
<evidence type="ECO:0000313" key="7">
    <source>
        <dbReference type="Proteomes" id="UP000219338"/>
    </source>
</evidence>
<keyword evidence="2" id="KW-0067">ATP-binding</keyword>
<evidence type="ECO:0000259" key="5">
    <source>
        <dbReference type="PROSITE" id="PS50893"/>
    </source>
</evidence>
<dbReference type="InterPro" id="IPR039421">
    <property type="entry name" value="Type_1_exporter"/>
</dbReference>
<reference evidence="7" key="1">
    <citation type="journal article" date="2017" name="Nat. Ecol. Evol.">
        <title>Genome expansion and lineage-specific genetic innovations in the forest pathogenic fungi Armillaria.</title>
        <authorList>
            <person name="Sipos G."/>
            <person name="Prasanna A.N."/>
            <person name="Walter M.C."/>
            <person name="O'Connor E."/>
            <person name="Balint B."/>
            <person name="Krizsan K."/>
            <person name="Kiss B."/>
            <person name="Hess J."/>
            <person name="Varga T."/>
            <person name="Slot J."/>
            <person name="Riley R."/>
            <person name="Boka B."/>
            <person name="Rigling D."/>
            <person name="Barry K."/>
            <person name="Lee J."/>
            <person name="Mihaltcheva S."/>
            <person name="LaButti K."/>
            <person name="Lipzen A."/>
            <person name="Waldron R."/>
            <person name="Moloney N.M."/>
            <person name="Sperisen C."/>
            <person name="Kredics L."/>
            <person name="Vagvoelgyi C."/>
            <person name="Patrignani A."/>
            <person name="Fitzpatrick D."/>
            <person name="Nagy I."/>
            <person name="Doyle S."/>
            <person name="Anderson J.B."/>
            <person name="Grigoriev I.V."/>
            <person name="Gueldener U."/>
            <person name="Muensterkoetter M."/>
            <person name="Nagy L.G."/>
        </authorList>
    </citation>
    <scope>NUCLEOTIDE SEQUENCE [LARGE SCALE GENOMIC DNA]</scope>
    <source>
        <strain evidence="7">C18/9</strain>
    </source>
</reference>
<dbReference type="GO" id="GO:0042626">
    <property type="term" value="F:ATPase-coupled transmembrane transporter activity"/>
    <property type="evidence" value="ECO:0007669"/>
    <property type="project" value="TreeGrafter"/>
</dbReference>
<feature type="transmembrane region" description="Helical" evidence="4">
    <location>
        <begin position="124"/>
        <end position="142"/>
    </location>
</feature>
<name>A0A284S3J2_ARMOS</name>
<evidence type="ECO:0000256" key="1">
    <source>
        <dbReference type="ARBA" id="ARBA00022741"/>
    </source>
</evidence>
<feature type="transmembrane region" description="Helical" evidence="4">
    <location>
        <begin position="74"/>
        <end position="95"/>
    </location>
</feature>
<dbReference type="EMBL" id="FUEG01000029">
    <property type="protein sequence ID" value="SJL15582.1"/>
    <property type="molecule type" value="Genomic_DNA"/>
</dbReference>
<dbReference type="PROSITE" id="PS50893">
    <property type="entry name" value="ABC_TRANSPORTER_2"/>
    <property type="match status" value="1"/>
</dbReference>
<dbReference type="SMART" id="SM00382">
    <property type="entry name" value="AAA"/>
    <property type="match status" value="1"/>
</dbReference>
<dbReference type="PANTHER" id="PTHR24221:SF654">
    <property type="entry name" value="ATP-BINDING CASSETTE SUB-FAMILY B MEMBER 6"/>
    <property type="match status" value="1"/>
</dbReference>
<accession>A0A284S3J2</accession>
<proteinExistence type="inferred from homology"/>
<dbReference type="SUPFAM" id="SSF52540">
    <property type="entry name" value="P-loop containing nucleoside triphosphate hydrolases"/>
    <property type="match status" value="1"/>
</dbReference>
<keyword evidence="4" id="KW-0812">Transmembrane</keyword>
<dbReference type="AlphaFoldDB" id="A0A284S3J2"/>